<dbReference type="AlphaFoldDB" id="A0AB34J2I9"/>
<dbReference type="InterPro" id="IPR055412">
    <property type="entry name" value="UVB_sens_C"/>
</dbReference>
<evidence type="ECO:0000256" key="6">
    <source>
        <dbReference type="SAM" id="MobiDB-lite"/>
    </source>
</evidence>
<evidence type="ECO:0000313" key="9">
    <source>
        <dbReference type="EMBL" id="KAL1511713.1"/>
    </source>
</evidence>
<gene>
    <name evidence="9" type="ORF">AB1Y20_005001</name>
</gene>
<evidence type="ECO:0000256" key="3">
    <source>
        <dbReference type="ARBA" id="ARBA00022692"/>
    </source>
</evidence>
<evidence type="ECO:0000256" key="5">
    <source>
        <dbReference type="ARBA" id="ARBA00023136"/>
    </source>
</evidence>
<keyword evidence="3" id="KW-0812">Transmembrane</keyword>
<comment type="similarity">
    <text evidence="2">Belongs to the RUS1 family.</text>
</comment>
<feature type="domain" description="Root UVB sensitive protein C-terminal" evidence="8">
    <location>
        <begin position="363"/>
        <end position="459"/>
    </location>
</feature>
<keyword evidence="4" id="KW-1133">Transmembrane helix</keyword>
<evidence type="ECO:0000256" key="1">
    <source>
        <dbReference type="ARBA" id="ARBA00004370"/>
    </source>
</evidence>
<organism evidence="9 10">
    <name type="scientific">Prymnesium parvum</name>
    <name type="common">Toxic golden alga</name>
    <dbReference type="NCBI Taxonomy" id="97485"/>
    <lineage>
        <taxon>Eukaryota</taxon>
        <taxon>Haptista</taxon>
        <taxon>Haptophyta</taxon>
        <taxon>Prymnesiophyceae</taxon>
        <taxon>Prymnesiales</taxon>
        <taxon>Prymnesiaceae</taxon>
        <taxon>Prymnesium</taxon>
    </lineage>
</organism>
<sequence length="470" mass="50563">MPRRHSPARARKAEPSRSPSPASRPRPPRPLAEEVDARGRVRFQLWLDGHSIRRPPLASVRMPRRLAAELRAVFLPAGYPDSVRPEYLRFQVFDTVQAACSYLRGILTTSALLRGAGVGETAASPMAAAVAWVLRDGFGMFGSLVFSYAFGCGFDRNVKEWRLFADLINDVGLCLDMLAPLTGSPTAFAIVAALGAACKSICGMVAGACRASVTAHFALKSNLADVSAKEGAQETAVTLLGLLLGSWLANALGDSQLTCWAAFLVLTAVHVWANWLGVASLRLTNLNRQRAALVCRLWWSAPNDEERLRLLTPAHVAALERPWGPLLHSLTGPRLASRLLPLVGHAGGSDDAAVLSELARLYQGEAYLIRMDSTGKLRAALSSDATGETLLKVLFHCELLQHLQLSGRAVACSSSYSTGLHTAEMITLAEAITTVREAWPSFVSALRDSGWQEPAVSLDSVAGIRVNIIS</sequence>
<evidence type="ECO:0000259" key="7">
    <source>
        <dbReference type="Pfam" id="PF04884"/>
    </source>
</evidence>
<proteinExistence type="inferred from homology"/>
<evidence type="ECO:0000256" key="2">
    <source>
        <dbReference type="ARBA" id="ARBA00007558"/>
    </source>
</evidence>
<feature type="region of interest" description="Disordered" evidence="6">
    <location>
        <begin position="1"/>
        <end position="34"/>
    </location>
</feature>
<evidence type="ECO:0000259" key="8">
    <source>
        <dbReference type="Pfam" id="PF24160"/>
    </source>
</evidence>
<dbReference type="Pfam" id="PF24160">
    <property type="entry name" value="UVB_sens_C"/>
    <property type="match status" value="1"/>
</dbReference>
<dbReference type="InterPro" id="IPR006968">
    <property type="entry name" value="RUS_fam"/>
</dbReference>
<comment type="caution">
    <text evidence="9">The sequence shown here is derived from an EMBL/GenBank/DDBJ whole genome shotgun (WGS) entry which is preliminary data.</text>
</comment>
<evidence type="ECO:0000313" key="10">
    <source>
        <dbReference type="Proteomes" id="UP001515480"/>
    </source>
</evidence>
<accession>A0AB34J2I9</accession>
<dbReference type="InterPro" id="IPR054549">
    <property type="entry name" value="UVB_sens_RUS_dom"/>
</dbReference>
<keyword evidence="5" id="KW-0472">Membrane</keyword>
<keyword evidence="10" id="KW-1185">Reference proteome</keyword>
<comment type="subcellular location">
    <subcellularLocation>
        <location evidence="1">Membrane</location>
    </subcellularLocation>
</comment>
<dbReference type="Proteomes" id="UP001515480">
    <property type="component" value="Unassembled WGS sequence"/>
</dbReference>
<dbReference type="EMBL" id="JBGBPQ010000013">
    <property type="protein sequence ID" value="KAL1511713.1"/>
    <property type="molecule type" value="Genomic_DNA"/>
</dbReference>
<evidence type="ECO:0000256" key="4">
    <source>
        <dbReference type="ARBA" id="ARBA00022989"/>
    </source>
</evidence>
<reference evidence="9 10" key="1">
    <citation type="journal article" date="2024" name="Science">
        <title>Giant polyketide synthase enzymes in the biosynthesis of giant marine polyether toxins.</title>
        <authorList>
            <person name="Fallon T.R."/>
            <person name="Shende V.V."/>
            <person name="Wierzbicki I.H."/>
            <person name="Pendleton A.L."/>
            <person name="Watervoot N.F."/>
            <person name="Auber R.P."/>
            <person name="Gonzalez D.J."/>
            <person name="Wisecaver J.H."/>
            <person name="Moore B.S."/>
        </authorList>
    </citation>
    <scope>NUCLEOTIDE SEQUENCE [LARGE SCALE GENOMIC DNA]</scope>
    <source>
        <strain evidence="9 10">12B1</strain>
    </source>
</reference>
<dbReference type="PANTHER" id="PTHR12770">
    <property type="entry name" value="RUS1 FAMILY PROTEIN C16ORF58"/>
    <property type="match status" value="1"/>
</dbReference>
<feature type="domain" description="Protein root UVB sensitive/RUS" evidence="7">
    <location>
        <begin position="64"/>
        <end position="298"/>
    </location>
</feature>
<feature type="compositionally biased region" description="Basic residues" evidence="6">
    <location>
        <begin position="1"/>
        <end position="10"/>
    </location>
</feature>
<dbReference type="PANTHER" id="PTHR12770:SF31">
    <property type="entry name" value="RUS FAMILY MEMBER 1"/>
    <property type="match status" value="1"/>
</dbReference>
<protein>
    <submittedName>
        <fullName evidence="9">Uncharacterized protein</fullName>
    </submittedName>
</protein>
<dbReference type="GO" id="GO:0016020">
    <property type="term" value="C:membrane"/>
    <property type="evidence" value="ECO:0007669"/>
    <property type="project" value="UniProtKB-SubCell"/>
</dbReference>
<dbReference type="Pfam" id="PF04884">
    <property type="entry name" value="UVB_sens_prot"/>
    <property type="match status" value="1"/>
</dbReference>
<name>A0AB34J2I9_PRYPA</name>